<dbReference type="PANTHER" id="PTHR11552:SF147">
    <property type="entry name" value="CHOLINE DEHYDROGENASE, MITOCHONDRIAL"/>
    <property type="match status" value="1"/>
</dbReference>
<evidence type="ECO:0000256" key="1">
    <source>
        <dbReference type="ARBA" id="ARBA00010790"/>
    </source>
</evidence>
<dbReference type="InterPro" id="IPR036188">
    <property type="entry name" value="FAD/NAD-bd_sf"/>
</dbReference>
<dbReference type="EMBL" id="UINC01026622">
    <property type="protein sequence ID" value="SVB04397.1"/>
    <property type="molecule type" value="Genomic_DNA"/>
</dbReference>
<feature type="non-terminal residue" evidence="2">
    <location>
        <position position="68"/>
    </location>
</feature>
<dbReference type="GO" id="GO:0016491">
    <property type="term" value="F:oxidoreductase activity"/>
    <property type="evidence" value="ECO:0007669"/>
    <property type="project" value="TreeGrafter"/>
</dbReference>
<evidence type="ECO:0000313" key="2">
    <source>
        <dbReference type="EMBL" id="SVB04397.1"/>
    </source>
</evidence>
<dbReference type="Pfam" id="PF05834">
    <property type="entry name" value="Lycopene_cycl"/>
    <property type="match status" value="1"/>
</dbReference>
<dbReference type="PROSITE" id="PS51257">
    <property type="entry name" value="PROKAR_LIPOPROTEIN"/>
    <property type="match status" value="1"/>
</dbReference>
<dbReference type="GO" id="GO:0050660">
    <property type="term" value="F:flavin adenine dinucleotide binding"/>
    <property type="evidence" value="ECO:0007669"/>
    <property type="project" value="InterPro"/>
</dbReference>
<dbReference type="PANTHER" id="PTHR11552">
    <property type="entry name" value="GLUCOSE-METHANOL-CHOLINE GMC OXIDOREDUCTASE"/>
    <property type="match status" value="1"/>
</dbReference>
<reference evidence="2" key="1">
    <citation type="submission" date="2018-05" db="EMBL/GenBank/DDBJ databases">
        <authorList>
            <person name="Lanie J.A."/>
            <person name="Ng W.-L."/>
            <person name="Kazmierczak K.M."/>
            <person name="Andrzejewski T.M."/>
            <person name="Davidsen T.M."/>
            <person name="Wayne K.J."/>
            <person name="Tettelin H."/>
            <person name="Glass J.I."/>
            <person name="Rusch D."/>
            <person name="Podicherti R."/>
            <person name="Tsui H.-C.T."/>
            <person name="Winkler M.E."/>
        </authorList>
    </citation>
    <scope>NUCLEOTIDE SEQUENCE</scope>
</reference>
<gene>
    <name evidence="2" type="ORF">METZ01_LOCUS157251</name>
</gene>
<dbReference type="SUPFAM" id="SSF51905">
    <property type="entry name" value="FAD/NAD(P)-binding domain"/>
    <property type="match status" value="1"/>
</dbReference>
<name>A0A382ATW1_9ZZZZ</name>
<sequence length="68" mass="7314">MVIKNFDYIIVGAGSAGCVLANRLSTNPNIKVCLLEAGPPDKSPLLKLPISVMFAMKHPKLTSQLFSN</sequence>
<protein>
    <submittedName>
        <fullName evidence="2">Uncharacterized protein</fullName>
    </submittedName>
</protein>
<dbReference type="InterPro" id="IPR012132">
    <property type="entry name" value="GMC_OxRdtase"/>
</dbReference>
<accession>A0A382ATW1</accession>
<dbReference type="AlphaFoldDB" id="A0A382ATW1"/>
<comment type="similarity">
    <text evidence="1">Belongs to the GMC oxidoreductase family.</text>
</comment>
<dbReference type="Gene3D" id="3.50.50.60">
    <property type="entry name" value="FAD/NAD(P)-binding domain"/>
    <property type="match status" value="1"/>
</dbReference>
<proteinExistence type="inferred from homology"/>
<organism evidence="2">
    <name type="scientific">marine metagenome</name>
    <dbReference type="NCBI Taxonomy" id="408172"/>
    <lineage>
        <taxon>unclassified sequences</taxon>
        <taxon>metagenomes</taxon>
        <taxon>ecological metagenomes</taxon>
    </lineage>
</organism>